<dbReference type="SMART" id="SM00408">
    <property type="entry name" value="IGc2"/>
    <property type="match status" value="2"/>
</dbReference>
<keyword evidence="7" id="KW-1185">Reference proteome</keyword>
<dbReference type="PANTHER" id="PTHR10075:SF101">
    <property type="entry name" value="ZWEI IG DOMAIN PROTEIN ZIG-3"/>
    <property type="match status" value="1"/>
</dbReference>
<dbReference type="GO" id="GO:0070593">
    <property type="term" value="P:dendrite self-avoidance"/>
    <property type="evidence" value="ECO:0007669"/>
    <property type="project" value="TreeGrafter"/>
</dbReference>
<dbReference type="SMART" id="SM00060">
    <property type="entry name" value="FN3"/>
    <property type="match status" value="1"/>
</dbReference>
<dbReference type="CDD" id="cd00063">
    <property type="entry name" value="FN3"/>
    <property type="match status" value="1"/>
</dbReference>
<dbReference type="FunFam" id="2.60.40.10:FF:000032">
    <property type="entry name" value="palladin isoform X1"/>
    <property type="match status" value="1"/>
</dbReference>
<dbReference type="SUPFAM" id="SSF48726">
    <property type="entry name" value="Immunoglobulin"/>
    <property type="match status" value="2"/>
</dbReference>
<evidence type="ECO:0000313" key="6">
    <source>
        <dbReference type="EMBL" id="CAD7631845.1"/>
    </source>
</evidence>
<dbReference type="EMBL" id="OC864642">
    <property type="protein sequence ID" value="CAD7631845.1"/>
    <property type="molecule type" value="Genomic_DNA"/>
</dbReference>
<keyword evidence="2" id="KW-1015">Disulfide bond</keyword>
<keyword evidence="1" id="KW-0677">Repeat</keyword>
<dbReference type="GO" id="GO:0030424">
    <property type="term" value="C:axon"/>
    <property type="evidence" value="ECO:0007669"/>
    <property type="project" value="TreeGrafter"/>
</dbReference>
<dbReference type="InterPro" id="IPR013098">
    <property type="entry name" value="Ig_I-set"/>
</dbReference>
<dbReference type="InterPro" id="IPR003961">
    <property type="entry name" value="FN3_dom"/>
</dbReference>
<feature type="domain" description="Fibronectin type-III" evidence="5">
    <location>
        <begin position="297"/>
        <end position="388"/>
    </location>
</feature>
<dbReference type="GO" id="GO:0005886">
    <property type="term" value="C:plasma membrane"/>
    <property type="evidence" value="ECO:0007669"/>
    <property type="project" value="TreeGrafter"/>
</dbReference>
<evidence type="ECO:0000256" key="1">
    <source>
        <dbReference type="ARBA" id="ARBA00022737"/>
    </source>
</evidence>
<dbReference type="InterPro" id="IPR036116">
    <property type="entry name" value="FN3_sf"/>
</dbReference>
<sequence length="430" mass="47429">MPLIIPAGPIVEGTNITVMCIAMGTPVPTTSLFINGILVAKLDSRHLAFTLTHVTRNLSSISCYAVNGEGKETHSAQSSLDVYVRFKPTAVGNPILSTAPIGGTARLFCTVSGNPQPRVFWYKQNNTDIVQLHANSNTNFITVAHSELQMTYVFTLLIKSTVKSDDGNYMCTTENDFGKAVTTLTLAVTPESVQPKNTTSCCVEQGVSEECLSVCSVDIDIETALSRPECFTELDKLMSCAADGSDHRQCCRRRQVPNGCLRWCAGLRVSIPSLCILSSSREIISCFQEGRALLPGPPINVRVEQFIDDNTVRIGWTAPEKNSELVQWYRVFWRPIGSRDLMRNQTENPWFELQNLESDKMYEFVVKSGNHYGLSVFTDPLVVSLRGSSVHSTSLGNKLLKDSNTIQINDTRSADTIAQTNVDRVDTNQT</sequence>
<dbReference type="InterPro" id="IPR003599">
    <property type="entry name" value="Ig_sub"/>
</dbReference>
<dbReference type="Gene3D" id="2.60.40.10">
    <property type="entry name" value="Immunoglobulins"/>
    <property type="match status" value="2"/>
</dbReference>
<reference evidence="6" key="1">
    <citation type="submission" date="2020-11" db="EMBL/GenBank/DDBJ databases">
        <authorList>
            <person name="Tran Van P."/>
        </authorList>
    </citation>
    <scope>NUCLEOTIDE SEQUENCE</scope>
</reference>
<organism evidence="6">
    <name type="scientific">Medioppia subpectinata</name>
    <dbReference type="NCBI Taxonomy" id="1979941"/>
    <lineage>
        <taxon>Eukaryota</taxon>
        <taxon>Metazoa</taxon>
        <taxon>Ecdysozoa</taxon>
        <taxon>Arthropoda</taxon>
        <taxon>Chelicerata</taxon>
        <taxon>Arachnida</taxon>
        <taxon>Acari</taxon>
        <taxon>Acariformes</taxon>
        <taxon>Sarcoptiformes</taxon>
        <taxon>Oribatida</taxon>
        <taxon>Brachypylina</taxon>
        <taxon>Oppioidea</taxon>
        <taxon>Oppiidae</taxon>
        <taxon>Medioppia</taxon>
    </lineage>
</organism>
<dbReference type="GO" id="GO:0007156">
    <property type="term" value="P:homophilic cell adhesion via plasma membrane adhesion molecules"/>
    <property type="evidence" value="ECO:0007669"/>
    <property type="project" value="TreeGrafter"/>
</dbReference>
<protein>
    <submittedName>
        <fullName evidence="6">Uncharacterized protein</fullName>
    </submittedName>
</protein>
<dbReference type="InterPro" id="IPR007110">
    <property type="entry name" value="Ig-like_dom"/>
</dbReference>
<dbReference type="AlphaFoldDB" id="A0A7R9Q514"/>
<evidence type="ECO:0000256" key="2">
    <source>
        <dbReference type="ARBA" id="ARBA00023157"/>
    </source>
</evidence>
<dbReference type="InterPro" id="IPR003598">
    <property type="entry name" value="Ig_sub2"/>
</dbReference>
<dbReference type="Pfam" id="PF01682">
    <property type="entry name" value="DB"/>
    <property type="match status" value="1"/>
</dbReference>
<dbReference type="SUPFAM" id="SSF49265">
    <property type="entry name" value="Fibronectin type III"/>
    <property type="match status" value="1"/>
</dbReference>
<dbReference type="EMBL" id="CAJPIZ010010067">
    <property type="protein sequence ID" value="CAG2112275.1"/>
    <property type="molecule type" value="Genomic_DNA"/>
</dbReference>
<dbReference type="PROSITE" id="PS50835">
    <property type="entry name" value="IG_LIKE"/>
    <property type="match status" value="1"/>
</dbReference>
<dbReference type="OrthoDB" id="5843172at2759"/>
<accession>A0A7R9Q514</accession>
<evidence type="ECO:0000259" key="5">
    <source>
        <dbReference type="PROSITE" id="PS50853"/>
    </source>
</evidence>
<evidence type="ECO:0000259" key="4">
    <source>
        <dbReference type="PROSITE" id="PS50835"/>
    </source>
</evidence>
<dbReference type="InterPro" id="IPR036179">
    <property type="entry name" value="Ig-like_dom_sf"/>
</dbReference>
<feature type="domain" description="Ig-like" evidence="4">
    <location>
        <begin position="88"/>
        <end position="189"/>
    </location>
</feature>
<name>A0A7R9Q514_9ACAR</name>
<gene>
    <name evidence="6" type="ORF">OSB1V03_LOCUS12254</name>
</gene>
<evidence type="ECO:0000313" key="7">
    <source>
        <dbReference type="Proteomes" id="UP000759131"/>
    </source>
</evidence>
<keyword evidence="3" id="KW-0393">Immunoglobulin domain</keyword>
<dbReference type="Pfam" id="PF07679">
    <property type="entry name" value="I-set"/>
    <property type="match status" value="1"/>
</dbReference>
<dbReference type="Pfam" id="PF00041">
    <property type="entry name" value="fn3"/>
    <property type="match status" value="1"/>
</dbReference>
<proteinExistence type="predicted"/>
<dbReference type="PANTHER" id="PTHR10075">
    <property type="entry name" value="BASIGIN RELATED"/>
    <property type="match status" value="1"/>
</dbReference>
<dbReference type="InterPro" id="IPR002602">
    <property type="entry name" value="DB"/>
</dbReference>
<evidence type="ECO:0000256" key="3">
    <source>
        <dbReference type="ARBA" id="ARBA00023319"/>
    </source>
</evidence>
<dbReference type="GO" id="GO:0098632">
    <property type="term" value="F:cell-cell adhesion mediator activity"/>
    <property type="evidence" value="ECO:0007669"/>
    <property type="project" value="TreeGrafter"/>
</dbReference>
<dbReference type="Proteomes" id="UP000759131">
    <property type="component" value="Unassembled WGS sequence"/>
</dbReference>
<dbReference type="SMART" id="SM00409">
    <property type="entry name" value="IG"/>
    <property type="match status" value="2"/>
</dbReference>
<dbReference type="GO" id="GO:0007411">
    <property type="term" value="P:axon guidance"/>
    <property type="evidence" value="ECO:0007669"/>
    <property type="project" value="TreeGrafter"/>
</dbReference>
<dbReference type="PROSITE" id="PS50853">
    <property type="entry name" value="FN3"/>
    <property type="match status" value="1"/>
</dbReference>
<dbReference type="InterPro" id="IPR013783">
    <property type="entry name" value="Ig-like_fold"/>
</dbReference>